<keyword evidence="1" id="KW-0812">Transmembrane</keyword>
<evidence type="ECO:0000313" key="2">
    <source>
        <dbReference type="EMBL" id="KAK0410303.1"/>
    </source>
</evidence>
<feature type="transmembrane region" description="Helical" evidence="1">
    <location>
        <begin position="134"/>
        <end position="155"/>
    </location>
</feature>
<dbReference type="GO" id="GO:0022857">
    <property type="term" value="F:transmembrane transporter activity"/>
    <property type="evidence" value="ECO:0007669"/>
    <property type="project" value="InterPro"/>
</dbReference>
<sequence length="464" mass="50290">METLLRKSGRSARGLRNQLACLLFIGFALISTSQFLFYVLYHPIVTLCSESGHGHITLFGNLGFEIDLFCDSLYTKFFIQITYFAAMACALFCGRSAPDRFGSKDVLVVSLSAAGIFSLLLSVVPFFWTFLALNAVLGLFHGLTLGAAVHLLLAWSCRKIHPFVLHNLFGSEFLGTVGAAVFIYYGDVSQAAGWRFPLLANGLLVGIVAVWAALSAKETPEFLRKKARFEKAEKFCSDLARANGLFRIPFLEAPKAAPTDKSSWLWVLETIVLAFVSVSAFVFSHFPTELGLSWPGELLLLSGCQLLAYLVVLPFVAYGGRRLRLWMTFGGGLVTAVLLLVVLFWTDKALAVAKAFVCLQWLLALPQIASGPSTHSVLLSLGVATASRTFGVWLVTEIVAYRRAICVFGVASFAFQSIAAGLAAFKTESRAVDTGSPAAELLSAASTKTIDVDYASNLSVDLNV</sequence>
<accession>A0AA39HQP8</accession>
<proteinExistence type="predicted"/>
<feature type="transmembrane region" description="Helical" evidence="1">
    <location>
        <begin position="167"/>
        <end position="186"/>
    </location>
</feature>
<dbReference type="AlphaFoldDB" id="A0AA39HQP8"/>
<comment type="caution">
    <text evidence="2">The sequence shown here is derived from an EMBL/GenBank/DDBJ whole genome shotgun (WGS) entry which is preliminary data.</text>
</comment>
<organism evidence="2 3">
    <name type="scientific">Steinernema hermaphroditum</name>
    <dbReference type="NCBI Taxonomy" id="289476"/>
    <lineage>
        <taxon>Eukaryota</taxon>
        <taxon>Metazoa</taxon>
        <taxon>Ecdysozoa</taxon>
        <taxon>Nematoda</taxon>
        <taxon>Chromadorea</taxon>
        <taxon>Rhabditida</taxon>
        <taxon>Tylenchina</taxon>
        <taxon>Panagrolaimomorpha</taxon>
        <taxon>Strongyloidoidea</taxon>
        <taxon>Steinernematidae</taxon>
        <taxon>Steinernema</taxon>
    </lineage>
</organism>
<dbReference type="EMBL" id="JAUCMV010000003">
    <property type="protein sequence ID" value="KAK0410303.1"/>
    <property type="molecule type" value="Genomic_DNA"/>
</dbReference>
<keyword evidence="1" id="KW-1133">Transmembrane helix</keyword>
<keyword evidence="1" id="KW-0472">Membrane</keyword>
<gene>
    <name evidence="2" type="ORF">QR680_005054</name>
</gene>
<evidence type="ECO:0000313" key="3">
    <source>
        <dbReference type="Proteomes" id="UP001175271"/>
    </source>
</evidence>
<keyword evidence="3" id="KW-1185">Reference proteome</keyword>
<feature type="transmembrane region" description="Helical" evidence="1">
    <location>
        <begin position="264"/>
        <end position="286"/>
    </location>
</feature>
<name>A0AA39HQP8_9BILA</name>
<feature type="transmembrane region" description="Helical" evidence="1">
    <location>
        <begin position="401"/>
        <end position="425"/>
    </location>
</feature>
<dbReference type="InterPro" id="IPR036259">
    <property type="entry name" value="MFS_trans_sf"/>
</dbReference>
<dbReference type="Pfam" id="PF07690">
    <property type="entry name" value="MFS_1"/>
    <property type="match status" value="1"/>
</dbReference>
<dbReference type="Gene3D" id="1.20.1250.20">
    <property type="entry name" value="MFS general substrate transporter like domains"/>
    <property type="match status" value="1"/>
</dbReference>
<dbReference type="SUPFAM" id="SSF103473">
    <property type="entry name" value="MFS general substrate transporter"/>
    <property type="match status" value="1"/>
</dbReference>
<dbReference type="Proteomes" id="UP001175271">
    <property type="component" value="Unassembled WGS sequence"/>
</dbReference>
<evidence type="ECO:0000256" key="1">
    <source>
        <dbReference type="SAM" id="Phobius"/>
    </source>
</evidence>
<feature type="transmembrane region" description="Helical" evidence="1">
    <location>
        <begin position="325"/>
        <end position="345"/>
    </location>
</feature>
<feature type="transmembrane region" description="Helical" evidence="1">
    <location>
        <begin position="106"/>
        <end position="128"/>
    </location>
</feature>
<feature type="transmembrane region" description="Helical" evidence="1">
    <location>
        <begin position="198"/>
        <end position="216"/>
    </location>
</feature>
<reference evidence="2" key="1">
    <citation type="submission" date="2023-06" db="EMBL/GenBank/DDBJ databases">
        <title>Genomic analysis of the entomopathogenic nematode Steinernema hermaphroditum.</title>
        <authorList>
            <person name="Schwarz E.M."/>
            <person name="Heppert J.K."/>
            <person name="Baniya A."/>
            <person name="Schwartz H.T."/>
            <person name="Tan C.-H."/>
            <person name="Antoshechkin I."/>
            <person name="Sternberg P.W."/>
            <person name="Goodrich-Blair H."/>
            <person name="Dillman A.R."/>
        </authorList>
    </citation>
    <scope>NUCLEOTIDE SEQUENCE</scope>
    <source>
        <strain evidence="2">PS9179</strain>
        <tissue evidence="2">Whole animal</tissue>
    </source>
</reference>
<dbReference type="InterPro" id="IPR011701">
    <property type="entry name" value="MFS"/>
</dbReference>
<feature type="transmembrane region" description="Helical" evidence="1">
    <location>
        <begin position="77"/>
        <end position="94"/>
    </location>
</feature>
<evidence type="ECO:0008006" key="4">
    <source>
        <dbReference type="Google" id="ProtNLM"/>
    </source>
</evidence>
<protein>
    <recommendedName>
        <fullName evidence="4">Major facilitator superfamily (MFS) profile domain-containing protein</fullName>
    </recommendedName>
</protein>
<feature type="transmembrane region" description="Helical" evidence="1">
    <location>
        <begin position="298"/>
        <end position="318"/>
    </location>
</feature>
<feature type="transmembrane region" description="Helical" evidence="1">
    <location>
        <begin position="21"/>
        <end position="41"/>
    </location>
</feature>